<sequence length="139" mass="15472">MPPLDDTPDGTDPEALVRRYYDRVDADDVEGLLELFSETITYERPGQDPIEGRADLRAFYERDRPLEDGEHSLEAVIVDGEGGGDGDGNDDDGNRVAVRGRFSGVQNGESVSFGFADFHDINEDGVIENRWTYTDRDTV</sequence>
<evidence type="ECO:0000259" key="1">
    <source>
        <dbReference type="Pfam" id="PF12680"/>
    </source>
</evidence>
<gene>
    <name evidence="2" type="ORF">NGM29_17580</name>
</gene>
<dbReference type="Gene3D" id="3.10.450.50">
    <property type="match status" value="1"/>
</dbReference>
<dbReference type="KEGG" id="sawl:NGM29_17580"/>
<dbReference type="AlphaFoldDB" id="A0A9E7NAV7"/>
<reference evidence="2" key="1">
    <citation type="submission" date="2022-06" db="EMBL/GenBank/DDBJ databases">
        <title>Diverse halophilic archaea isolated from saline environments.</title>
        <authorList>
            <person name="Cui H.-L."/>
        </authorList>
    </citation>
    <scope>NUCLEOTIDE SEQUENCE</scope>
    <source>
        <strain evidence="2">WLHS1</strain>
    </source>
</reference>
<accession>A0A9E7NAV7</accession>
<dbReference type="EMBL" id="CP100355">
    <property type="protein sequence ID" value="UTF53553.1"/>
    <property type="molecule type" value="Genomic_DNA"/>
</dbReference>
<evidence type="ECO:0000313" key="3">
    <source>
        <dbReference type="Proteomes" id="UP001056855"/>
    </source>
</evidence>
<dbReference type="SUPFAM" id="SSF54427">
    <property type="entry name" value="NTF2-like"/>
    <property type="match status" value="1"/>
</dbReference>
<dbReference type="InterPro" id="IPR037401">
    <property type="entry name" value="SnoaL-like"/>
</dbReference>
<evidence type="ECO:0000313" key="2">
    <source>
        <dbReference type="EMBL" id="UTF53553.1"/>
    </source>
</evidence>
<feature type="domain" description="SnoaL-like" evidence="1">
    <location>
        <begin position="17"/>
        <end position="127"/>
    </location>
</feature>
<proteinExistence type="predicted"/>
<dbReference type="RefSeq" id="WP_254158079.1">
    <property type="nucleotide sequence ID" value="NZ_CP100355.1"/>
</dbReference>
<dbReference type="InterPro" id="IPR032710">
    <property type="entry name" value="NTF2-like_dom_sf"/>
</dbReference>
<protein>
    <submittedName>
        <fullName evidence="2">Nuclear transport factor 2 family protein</fullName>
    </submittedName>
</protein>
<dbReference type="Pfam" id="PF12680">
    <property type="entry name" value="SnoaL_2"/>
    <property type="match status" value="1"/>
</dbReference>
<dbReference type="GeneID" id="73291896"/>
<keyword evidence="3" id="KW-1185">Reference proteome</keyword>
<organism evidence="2 3">
    <name type="scientific">Natronosalvus rutilus</name>
    <dbReference type="NCBI Taxonomy" id="2953753"/>
    <lineage>
        <taxon>Archaea</taxon>
        <taxon>Methanobacteriati</taxon>
        <taxon>Methanobacteriota</taxon>
        <taxon>Stenosarchaea group</taxon>
        <taxon>Halobacteria</taxon>
        <taxon>Halobacteriales</taxon>
        <taxon>Natrialbaceae</taxon>
        <taxon>Natronosalvus</taxon>
    </lineage>
</organism>
<dbReference type="Proteomes" id="UP001056855">
    <property type="component" value="Chromosome"/>
</dbReference>
<name>A0A9E7NAV7_9EURY</name>